<dbReference type="GO" id="GO:0006420">
    <property type="term" value="P:arginyl-tRNA aminoacylation"/>
    <property type="evidence" value="ECO:0007669"/>
    <property type="project" value="InterPro"/>
</dbReference>
<dbReference type="InterPro" id="IPR009080">
    <property type="entry name" value="tRNAsynth_Ia_anticodon-bd"/>
</dbReference>
<keyword evidence="30" id="KW-1185">Reference proteome</keyword>
<comment type="catalytic activity">
    <reaction evidence="21">
        <text>orotidine 5'-phosphate + diphosphate = orotate + 5-phospho-alpha-D-ribose 1-diphosphate</text>
        <dbReference type="Rhea" id="RHEA:10380"/>
        <dbReference type="ChEBI" id="CHEBI:30839"/>
        <dbReference type="ChEBI" id="CHEBI:33019"/>
        <dbReference type="ChEBI" id="CHEBI:57538"/>
        <dbReference type="ChEBI" id="CHEBI:58017"/>
        <dbReference type="EC" id="2.4.2.10"/>
    </reaction>
</comment>
<evidence type="ECO:0000256" key="16">
    <source>
        <dbReference type="ARBA" id="ARBA00022917"/>
    </source>
</evidence>
<evidence type="ECO:0000256" key="19">
    <source>
        <dbReference type="ARBA" id="ARBA00023239"/>
    </source>
</evidence>
<dbReference type="PROSITE" id="PS00156">
    <property type="entry name" value="OMPDECASE"/>
    <property type="match status" value="1"/>
</dbReference>
<evidence type="ECO:0000256" key="24">
    <source>
        <dbReference type="PIRSR" id="PIRSR614732-1"/>
    </source>
</evidence>
<dbReference type="InterPro" id="IPR001754">
    <property type="entry name" value="OMPdeCOase_dom"/>
</dbReference>
<gene>
    <name evidence="29" type="ORF">CCACVL1_13000</name>
</gene>
<evidence type="ECO:0000256" key="18">
    <source>
        <dbReference type="ARBA" id="ARBA00023146"/>
    </source>
</evidence>
<dbReference type="FunFam" id="3.40.50.620:FF:000096">
    <property type="entry name" value="Arginine--tRNA ligase chloroplastic/mitochondrial"/>
    <property type="match status" value="1"/>
</dbReference>
<dbReference type="Pfam" id="PF00215">
    <property type="entry name" value="OMPdecase"/>
    <property type="match status" value="1"/>
</dbReference>
<keyword evidence="14" id="KW-0210">Decarboxylase</keyword>
<dbReference type="InterPro" id="IPR035684">
    <property type="entry name" value="ArgRS_core"/>
</dbReference>
<dbReference type="EC" id="6.1.1.19" evidence="8"/>
<dbReference type="NCBIfam" id="TIGR01740">
    <property type="entry name" value="pyrF"/>
    <property type="match status" value="1"/>
</dbReference>
<evidence type="ECO:0000256" key="21">
    <source>
        <dbReference type="ARBA" id="ARBA00049126"/>
    </source>
</evidence>
<dbReference type="STRING" id="210143.A0A1R3ICU4"/>
<keyword evidence="10" id="KW-0436">Ligase</keyword>
<comment type="catalytic activity">
    <reaction evidence="23">
        <text>tRNA(Arg) + L-arginine + ATP = L-arginyl-tRNA(Arg) + AMP + diphosphate</text>
        <dbReference type="Rhea" id="RHEA:20301"/>
        <dbReference type="Rhea" id="RHEA-COMP:9658"/>
        <dbReference type="Rhea" id="RHEA-COMP:9673"/>
        <dbReference type="ChEBI" id="CHEBI:30616"/>
        <dbReference type="ChEBI" id="CHEBI:32682"/>
        <dbReference type="ChEBI" id="CHEBI:33019"/>
        <dbReference type="ChEBI" id="CHEBI:78442"/>
        <dbReference type="ChEBI" id="CHEBI:78513"/>
        <dbReference type="ChEBI" id="CHEBI:456215"/>
        <dbReference type="EC" id="6.1.1.19"/>
    </reaction>
</comment>
<dbReference type="InterPro" id="IPR013785">
    <property type="entry name" value="Aldolase_TIM"/>
</dbReference>
<dbReference type="Proteomes" id="UP000188268">
    <property type="component" value="Unassembled WGS sequence"/>
</dbReference>
<protein>
    <recommendedName>
        <fullName evidence="9">Uridine 5'-monophosphate synthase</fullName>
        <ecNumber evidence="6">2.4.2.10</ecNumber>
        <ecNumber evidence="7">4.1.1.23</ecNumber>
        <ecNumber evidence="8">6.1.1.19</ecNumber>
    </recommendedName>
</protein>
<dbReference type="InterPro" id="IPR023031">
    <property type="entry name" value="OPRT"/>
</dbReference>
<feature type="domain" description="Arginyl tRNA synthetase N-terminal" evidence="28">
    <location>
        <begin position="16"/>
        <end position="104"/>
    </location>
</feature>
<dbReference type="InterPro" id="IPR018089">
    <property type="entry name" value="OMPdecase_AS"/>
</dbReference>
<evidence type="ECO:0000313" key="30">
    <source>
        <dbReference type="Proteomes" id="UP000188268"/>
    </source>
</evidence>
<dbReference type="GO" id="GO:0006207">
    <property type="term" value="P:'de novo' pyrimidine nucleobase biosynthetic process"/>
    <property type="evidence" value="ECO:0007669"/>
    <property type="project" value="InterPro"/>
</dbReference>
<dbReference type="CDD" id="cd06223">
    <property type="entry name" value="PRTases_typeI"/>
    <property type="match status" value="1"/>
</dbReference>
<dbReference type="SUPFAM" id="SSF52374">
    <property type="entry name" value="Nucleotidylyl transferase"/>
    <property type="match status" value="1"/>
</dbReference>
<keyword evidence="16" id="KW-0648">Protein biosynthesis</keyword>
<dbReference type="InterPro" id="IPR004467">
    <property type="entry name" value="Or_phspho_trans_dom"/>
</dbReference>
<evidence type="ECO:0000256" key="2">
    <source>
        <dbReference type="ARBA" id="ARBA00004889"/>
    </source>
</evidence>
<dbReference type="GO" id="GO:0004588">
    <property type="term" value="F:orotate phosphoribosyltransferase activity"/>
    <property type="evidence" value="ECO:0007669"/>
    <property type="project" value="UniProtKB-EC"/>
</dbReference>
<dbReference type="GO" id="GO:0005737">
    <property type="term" value="C:cytoplasm"/>
    <property type="evidence" value="ECO:0007669"/>
    <property type="project" value="InterPro"/>
</dbReference>
<evidence type="ECO:0000256" key="3">
    <source>
        <dbReference type="ARBA" id="ARBA00005594"/>
    </source>
</evidence>
<dbReference type="CDD" id="cd04725">
    <property type="entry name" value="OMP_decarboxylase_like"/>
    <property type="match status" value="1"/>
</dbReference>
<comment type="caution">
    <text evidence="29">The sequence shown here is derived from an EMBL/GenBank/DDBJ whole genome shotgun (WGS) entry which is preliminary data.</text>
</comment>
<feature type="active site" description="For OMPdecase activity" evidence="24">
    <location>
        <position position="893"/>
    </location>
</feature>
<dbReference type="Gene3D" id="1.10.730.10">
    <property type="entry name" value="Isoleucyl-tRNA Synthetase, Domain 1"/>
    <property type="match status" value="1"/>
</dbReference>
<evidence type="ECO:0000256" key="22">
    <source>
        <dbReference type="ARBA" id="ARBA00049157"/>
    </source>
</evidence>
<dbReference type="InterPro" id="IPR014732">
    <property type="entry name" value="OMPdecase"/>
</dbReference>
<dbReference type="InterPro" id="IPR000836">
    <property type="entry name" value="PRTase_dom"/>
</dbReference>
<evidence type="ECO:0000313" key="29">
    <source>
        <dbReference type="EMBL" id="OMO80380.1"/>
    </source>
</evidence>
<dbReference type="InterPro" id="IPR008909">
    <property type="entry name" value="DALR_anticod-bd"/>
</dbReference>
<dbReference type="Gene3D" id="3.40.50.2020">
    <property type="match status" value="1"/>
</dbReference>
<dbReference type="Pfam" id="PF00750">
    <property type="entry name" value="tRNA-synt_1d"/>
    <property type="match status" value="1"/>
</dbReference>
<evidence type="ECO:0000256" key="17">
    <source>
        <dbReference type="ARBA" id="ARBA00022975"/>
    </source>
</evidence>
<comment type="catalytic activity">
    <reaction evidence="22">
        <text>orotidine 5'-phosphate + H(+) = UMP + CO2</text>
        <dbReference type="Rhea" id="RHEA:11596"/>
        <dbReference type="ChEBI" id="CHEBI:15378"/>
        <dbReference type="ChEBI" id="CHEBI:16526"/>
        <dbReference type="ChEBI" id="CHEBI:57538"/>
        <dbReference type="ChEBI" id="CHEBI:57865"/>
        <dbReference type="EC" id="4.1.1.23"/>
    </reaction>
</comment>
<accession>A0A1R3ICU4</accession>
<dbReference type="Gramene" id="OMO80380">
    <property type="protein sequence ID" value="OMO80380"/>
    <property type="gene ID" value="CCACVL1_13000"/>
</dbReference>
<dbReference type="FunFam" id="3.20.20.70:FF:000092">
    <property type="entry name" value="Uridine monophosphate synthetase"/>
    <property type="match status" value="1"/>
</dbReference>
<comment type="similarity">
    <text evidence="4">In the N-terminal section; belongs to the purine/pyrimidine phosphoribosyltransferase family.</text>
</comment>
<keyword evidence="15" id="KW-0067">ATP-binding</keyword>
<evidence type="ECO:0000256" key="5">
    <source>
        <dbReference type="ARBA" id="ARBA00009769"/>
    </source>
</evidence>
<evidence type="ECO:0000256" key="9">
    <source>
        <dbReference type="ARBA" id="ARBA00015047"/>
    </source>
</evidence>
<evidence type="ECO:0000256" key="12">
    <source>
        <dbReference type="ARBA" id="ARBA00022679"/>
    </source>
</evidence>
<dbReference type="SUPFAM" id="SSF47323">
    <property type="entry name" value="Anticodon-binding domain of a subclass of class I aminoacyl-tRNA synthetases"/>
    <property type="match status" value="1"/>
</dbReference>
<evidence type="ECO:0000259" key="26">
    <source>
        <dbReference type="SMART" id="SM00836"/>
    </source>
</evidence>
<dbReference type="InterPro" id="IPR001278">
    <property type="entry name" value="Arg-tRNA-ligase"/>
</dbReference>
<comment type="similarity">
    <text evidence="5">In the C-terminal section; belongs to the OMP decarboxylase family.</text>
</comment>
<reference evidence="29 30" key="1">
    <citation type="submission" date="2013-09" db="EMBL/GenBank/DDBJ databases">
        <title>Corchorus capsularis genome sequencing.</title>
        <authorList>
            <person name="Alam M."/>
            <person name="Haque M.S."/>
            <person name="Islam M.S."/>
            <person name="Emdad E.M."/>
            <person name="Islam M.M."/>
            <person name="Ahmed B."/>
            <person name="Halim A."/>
            <person name="Hossen Q.M.M."/>
            <person name="Hossain M.Z."/>
            <person name="Ahmed R."/>
            <person name="Khan M.M."/>
            <person name="Islam R."/>
            <person name="Rashid M.M."/>
            <person name="Khan S.A."/>
            <person name="Rahman M.S."/>
            <person name="Alam M."/>
        </authorList>
    </citation>
    <scope>NUCLEOTIDE SEQUENCE [LARGE SCALE GENOMIC DNA]</scope>
    <source>
        <strain evidence="30">cv. CVL-1</strain>
        <tissue evidence="29">Whole seedling</tissue>
    </source>
</reference>
<evidence type="ECO:0000256" key="14">
    <source>
        <dbReference type="ARBA" id="ARBA00022793"/>
    </source>
</evidence>
<evidence type="ECO:0000256" key="25">
    <source>
        <dbReference type="PIRSR" id="PIRSR614732-2"/>
    </source>
</evidence>
<dbReference type="FunFam" id="1.10.730.10:FF:000017">
    <property type="entry name" value="Arginine--tRNA ligase, chloroplastic/mitochondrial"/>
    <property type="match status" value="1"/>
</dbReference>
<dbReference type="PRINTS" id="PR01038">
    <property type="entry name" value="TRNASYNTHARG"/>
</dbReference>
<evidence type="ECO:0000256" key="6">
    <source>
        <dbReference type="ARBA" id="ARBA00011971"/>
    </source>
</evidence>
<dbReference type="NCBIfam" id="TIGR00336">
    <property type="entry name" value="pyrE"/>
    <property type="match status" value="1"/>
</dbReference>
<evidence type="ECO:0000256" key="1">
    <source>
        <dbReference type="ARBA" id="ARBA00004861"/>
    </source>
</evidence>
<evidence type="ECO:0000256" key="8">
    <source>
        <dbReference type="ARBA" id="ARBA00012837"/>
    </source>
</evidence>
<evidence type="ECO:0000256" key="11">
    <source>
        <dbReference type="ARBA" id="ARBA00022676"/>
    </source>
</evidence>
<dbReference type="GO" id="GO:0044205">
    <property type="term" value="P:'de novo' UMP biosynthetic process"/>
    <property type="evidence" value="ECO:0007669"/>
    <property type="project" value="UniProtKB-UniPathway"/>
</dbReference>
<keyword evidence="17" id="KW-0665">Pyrimidine biosynthesis</keyword>
<dbReference type="FunFam" id="3.40.50.2020:FF:000025">
    <property type="entry name" value="Uridine monophosphate synthetase"/>
    <property type="match status" value="1"/>
</dbReference>
<sequence length="1065" mass="118112">MGMTNQEDEKIGSVKNQLAQLFGASLRVTVPDESDVEPLVAACTNKFGDYQCNNAMSLWSKIKAKKPPFRGPPKLGEAIKDNLPASEMIESVSVAGAGFVNVVLSKNWMAKQKKCGHLRSTIIGDTLARMLEFSNVEVLGRNHVGDWGTQFGMLIEFLFEKFPNFEDATETAIGDLQERFDSDPAFKERAQQAVVRLQGGEDKYRQAWAQICEISRNEFHKVYQRLGVYLEEKGESFYNPYIPGVIQALTEMGLVVESEGARVINVEGHNIPLIVVKSDGGFNYASTDLTALWYRLNEEKAEWIIYVTDVGQQQHFDMFFKAAKLAGWLPKDDSSYPKTSHVGFGLVLGEDGKRFRTRSSEVVRLVDLLDEAKTKSKKALLEHDEDKKWTEEEIESTAEAVGYGAVKYADLKNNRSTNYSFSFDQMLLIDKPGNTAVYSLYAHARICSIIRKSGKDIEELKKKGAVELGNNDERDLALQLLRFAEVIEEACTNLLPNVLCDYLFNLSEVCTKFYNNPECKVVGTDKETSRLLLCEATAVVMRKCFQLLGITPIYKIYNTFLFSYNLLMVPLSLHSFNLTSTPPPHHHQRRRKMSSTESLILKLHEISAVKFGNFKLKSGISSPIYIDLRLIVSYPSLLRQISSSLLAALPPQASFNLICGVPYTALPIATSISLDTSIPMLMRRKEVKDYGTAKSIEGVYEKSQICLIVEDLVTSGASVLETAAPLRALGLNVTDAVVVIDREQGGRETLAENGIKLHALFTLTEMVRVLRAKGKLEEEMEGLVMKFLEENRKVAVPKVEKVRVKSLGFEERAKLAKNPTGKKLFEIMVKKESNLCLAADVGTAAELLDIAEKVGPEICLLKTHVDIFPDFTLDFGSKLRAIADKHNFMIFEDRKFADIGNTVTMQYEGGIFRILDWADIINAHIISGPGIVDGLKLKGLPRGRGLLLLAEMSSAGNLATGDYTAAAAKIAEEHSDFVIGFISVNPASWPGAPVNPAFIHGTPGVQMVKGGDGLGQQYNTPYSVIFDRGSDMIIVGRGIIKAANPAEAAREYRLQGWEAYLAKCT</sequence>
<dbReference type="EC" id="2.4.2.10" evidence="6"/>
<dbReference type="SMART" id="SM00836">
    <property type="entry name" value="DALR_1"/>
    <property type="match status" value="1"/>
</dbReference>
<feature type="active site" description="For OMPdecase activity" evidence="24">
    <location>
        <position position="895"/>
    </location>
</feature>
<dbReference type="SUPFAM" id="SSF53271">
    <property type="entry name" value="PRTase-like"/>
    <property type="match status" value="1"/>
</dbReference>
<dbReference type="SMART" id="SM00934">
    <property type="entry name" value="OMPdecase"/>
    <property type="match status" value="1"/>
</dbReference>
<name>A0A1R3ICU4_COCAP</name>
<feature type="binding site" evidence="25">
    <location>
        <position position="862"/>
    </location>
    <ligand>
        <name>substrate</name>
    </ligand>
</feature>
<dbReference type="SMART" id="SM01016">
    <property type="entry name" value="Arg_tRNA_synt_N"/>
    <property type="match status" value="1"/>
</dbReference>
<dbReference type="NCBIfam" id="TIGR00456">
    <property type="entry name" value="argS"/>
    <property type="match status" value="1"/>
</dbReference>
<dbReference type="AlphaFoldDB" id="A0A1R3ICU4"/>
<evidence type="ECO:0000259" key="27">
    <source>
        <dbReference type="SMART" id="SM00934"/>
    </source>
</evidence>
<feature type="active site" description="For OMPdecase activity" evidence="24">
    <location>
        <position position="898"/>
    </location>
</feature>
<dbReference type="InterPro" id="IPR014729">
    <property type="entry name" value="Rossmann-like_a/b/a_fold"/>
</dbReference>
<dbReference type="SUPFAM" id="SSF51366">
    <property type="entry name" value="Ribulose-phoshate binding barrel"/>
    <property type="match status" value="1"/>
</dbReference>
<dbReference type="GO" id="GO:0004814">
    <property type="term" value="F:arginine-tRNA ligase activity"/>
    <property type="evidence" value="ECO:0007669"/>
    <property type="project" value="UniProtKB-EC"/>
</dbReference>
<comment type="pathway">
    <text evidence="1">Pyrimidine metabolism; UMP biosynthesis via de novo pathway; UMP from orotate: step 2/2.</text>
</comment>
<dbReference type="Gene3D" id="3.20.20.70">
    <property type="entry name" value="Aldolase class I"/>
    <property type="match status" value="1"/>
</dbReference>
<evidence type="ECO:0000256" key="10">
    <source>
        <dbReference type="ARBA" id="ARBA00022598"/>
    </source>
</evidence>
<dbReference type="PANTHER" id="PTHR19278">
    <property type="entry name" value="OROTATE PHOSPHORIBOSYLTRANSFERASE"/>
    <property type="match status" value="1"/>
</dbReference>
<dbReference type="GO" id="GO:0004590">
    <property type="term" value="F:orotidine-5'-phosphate decarboxylase activity"/>
    <property type="evidence" value="ECO:0007669"/>
    <property type="project" value="UniProtKB-EC"/>
</dbReference>
<evidence type="ECO:0000256" key="15">
    <source>
        <dbReference type="ARBA" id="ARBA00022840"/>
    </source>
</evidence>
<dbReference type="GO" id="GO:0005524">
    <property type="term" value="F:ATP binding"/>
    <property type="evidence" value="ECO:0007669"/>
    <property type="project" value="UniProtKB-KW"/>
</dbReference>
<evidence type="ECO:0000256" key="20">
    <source>
        <dbReference type="ARBA" id="ARBA00023268"/>
    </source>
</evidence>
<dbReference type="Gene3D" id="3.40.50.620">
    <property type="entry name" value="HUPs"/>
    <property type="match status" value="1"/>
</dbReference>
<evidence type="ECO:0000256" key="4">
    <source>
        <dbReference type="ARBA" id="ARBA00006221"/>
    </source>
</evidence>
<comment type="pathway">
    <text evidence="2">Pyrimidine metabolism; UMP biosynthesis via de novo pathway; UMP from orotate: step 1/2.</text>
</comment>
<dbReference type="InterPro" id="IPR005148">
    <property type="entry name" value="Arg-tRNA-synth_N"/>
</dbReference>
<keyword evidence="13" id="KW-0547">Nucleotide-binding</keyword>
<proteinExistence type="inferred from homology"/>
<comment type="similarity">
    <text evidence="3">Belongs to the class-I aminoacyl-tRNA synthetase family.</text>
</comment>
<keyword evidence="19" id="KW-0456">Lyase</keyword>
<feature type="binding site" evidence="25">
    <location>
        <position position="840"/>
    </location>
    <ligand>
        <name>substrate</name>
    </ligand>
</feature>
<dbReference type="PANTHER" id="PTHR19278:SF9">
    <property type="entry name" value="URIDINE 5'-MONOPHOSPHATE SYNTHASE"/>
    <property type="match status" value="1"/>
</dbReference>
<feature type="binding site" evidence="25">
    <location>
        <position position="1016"/>
    </location>
    <ligand>
        <name>substrate</name>
    </ligand>
</feature>
<evidence type="ECO:0000259" key="28">
    <source>
        <dbReference type="SMART" id="SM01016"/>
    </source>
</evidence>
<dbReference type="InterPro" id="IPR011060">
    <property type="entry name" value="RibuloseP-bd_barrel"/>
</dbReference>
<feature type="domain" description="Orotidine 5'-phosphate decarboxylase" evidence="27">
    <location>
        <begin position="834"/>
        <end position="1052"/>
    </location>
</feature>
<dbReference type="HAMAP" id="MF_01208">
    <property type="entry name" value="PyrE"/>
    <property type="match status" value="1"/>
</dbReference>
<feature type="binding site" evidence="25">
    <location>
        <position position="1037"/>
    </location>
    <ligand>
        <name>substrate</name>
    </ligand>
</feature>
<evidence type="ECO:0000256" key="13">
    <source>
        <dbReference type="ARBA" id="ARBA00022741"/>
    </source>
</evidence>
<dbReference type="SUPFAM" id="SSF55190">
    <property type="entry name" value="Arginyl-tRNA synthetase (ArgRS), N-terminal 'additional' domain"/>
    <property type="match status" value="1"/>
</dbReference>
<dbReference type="NCBIfam" id="NF010382">
    <property type="entry name" value="PRK13809.1"/>
    <property type="match status" value="1"/>
</dbReference>
<feature type="binding site" evidence="25">
    <location>
        <position position="1036"/>
    </location>
    <ligand>
        <name>substrate</name>
    </ligand>
</feature>
<dbReference type="OrthoDB" id="10263753at2759"/>
<dbReference type="Pfam" id="PF03485">
    <property type="entry name" value="Arg_tRNA_synt_N"/>
    <property type="match status" value="1"/>
</dbReference>
<keyword evidence="11" id="KW-0328">Glycosyltransferase</keyword>
<dbReference type="InterPro" id="IPR029057">
    <property type="entry name" value="PRTase-like"/>
</dbReference>
<feature type="domain" description="DALR anticodon binding" evidence="26">
    <location>
        <begin position="440"/>
        <end position="556"/>
    </location>
</feature>
<dbReference type="UniPathway" id="UPA00070">
    <property type="reaction ID" value="UER00119"/>
</dbReference>
<dbReference type="EMBL" id="AWWV01010308">
    <property type="protein sequence ID" value="OMO80380.1"/>
    <property type="molecule type" value="Genomic_DNA"/>
</dbReference>
<keyword evidence="18" id="KW-0030">Aminoacyl-tRNA synthetase</keyword>
<feature type="binding site" evidence="25">
    <location>
        <position position="953"/>
    </location>
    <ligand>
        <name>substrate</name>
    </ligand>
</feature>
<evidence type="ECO:0000256" key="7">
    <source>
        <dbReference type="ARBA" id="ARBA00012321"/>
    </source>
</evidence>
<dbReference type="Pfam" id="PF05746">
    <property type="entry name" value="DALR_1"/>
    <property type="match status" value="1"/>
</dbReference>
<evidence type="ECO:0000256" key="23">
    <source>
        <dbReference type="ARBA" id="ARBA00049339"/>
    </source>
</evidence>
<organism evidence="29 30">
    <name type="scientific">Corchorus capsularis</name>
    <name type="common">Jute</name>
    <dbReference type="NCBI Taxonomy" id="210143"/>
    <lineage>
        <taxon>Eukaryota</taxon>
        <taxon>Viridiplantae</taxon>
        <taxon>Streptophyta</taxon>
        <taxon>Embryophyta</taxon>
        <taxon>Tracheophyta</taxon>
        <taxon>Spermatophyta</taxon>
        <taxon>Magnoliopsida</taxon>
        <taxon>eudicotyledons</taxon>
        <taxon>Gunneridae</taxon>
        <taxon>Pentapetalae</taxon>
        <taxon>rosids</taxon>
        <taxon>malvids</taxon>
        <taxon>Malvales</taxon>
        <taxon>Malvaceae</taxon>
        <taxon>Grewioideae</taxon>
        <taxon>Apeibeae</taxon>
        <taxon>Corchorus</taxon>
    </lineage>
</organism>
<dbReference type="InterPro" id="IPR036695">
    <property type="entry name" value="Arg-tRNA-synth_N_sf"/>
</dbReference>
<dbReference type="EC" id="4.1.1.23" evidence="7"/>
<keyword evidence="12" id="KW-0808">Transferase</keyword>
<keyword evidence="20" id="KW-0511">Multifunctional enzyme</keyword>